<organism evidence="1 2">
    <name type="scientific">Mixta gaviniae</name>
    <dbReference type="NCBI Taxonomy" id="665914"/>
    <lineage>
        <taxon>Bacteria</taxon>
        <taxon>Pseudomonadati</taxon>
        <taxon>Pseudomonadota</taxon>
        <taxon>Gammaproteobacteria</taxon>
        <taxon>Enterobacterales</taxon>
        <taxon>Erwiniaceae</taxon>
        <taxon>Mixta</taxon>
    </lineage>
</organism>
<reference evidence="1 2" key="1">
    <citation type="submission" date="2018-01" db="EMBL/GenBank/DDBJ databases">
        <title>Complete and assembled Genome of Pantoea gaviniae DSM22758T.</title>
        <authorList>
            <person name="Stevens M.J.A."/>
            <person name="Zurfluh K."/>
            <person name="Stephan R."/>
        </authorList>
    </citation>
    <scope>NUCLEOTIDE SEQUENCE [LARGE SCALE GENOMIC DNA]</scope>
    <source>
        <strain evidence="1 2">DSM 22758</strain>
    </source>
</reference>
<dbReference type="KEGG" id="pgz:C2E15_16280"/>
<dbReference type="AlphaFoldDB" id="A0A1X1DBU0"/>
<dbReference type="Pfam" id="PF10798">
    <property type="entry name" value="YmgB"/>
    <property type="match status" value="1"/>
</dbReference>
<accession>A0A1X1DBU0</accession>
<dbReference type="RefSeq" id="WP_104959218.1">
    <property type="nucleotide sequence ID" value="NZ_CP026377.1"/>
</dbReference>
<evidence type="ECO:0000313" key="2">
    <source>
        <dbReference type="Proteomes" id="UP000238365"/>
    </source>
</evidence>
<dbReference type="InterPro" id="IPR024753">
    <property type="entry name" value="AriR"/>
</dbReference>
<dbReference type="Gene3D" id="1.20.5.5260">
    <property type="match status" value="1"/>
</dbReference>
<dbReference type="NCBIfam" id="NF040640">
    <property type="entry name" value="YcgZ_fam"/>
    <property type="match status" value="1"/>
</dbReference>
<name>A0A1X1DBU0_9GAMM</name>
<dbReference type="GO" id="GO:0071468">
    <property type="term" value="P:cellular response to acidic pH"/>
    <property type="evidence" value="ECO:0007669"/>
    <property type="project" value="InterPro"/>
</dbReference>
<dbReference type="Proteomes" id="UP000238365">
    <property type="component" value="Chromosome"/>
</dbReference>
<dbReference type="OrthoDB" id="6420902at2"/>
<proteinExistence type="predicted"/>
<protein>
    <submittedName>
        <fullName evidence="1">Two-component-system connector protein YcgZ</fullName>
    </submittedName>
</protein>
<keyword evidence="2" id="KW-1185">Reference proteome</keyword>
<evidence type="ECO:0000313" key="1">
    <source>
        <dbReference type="EMBL" id="AUX95520.1"/>
    </source>
</evidence>
<gene>
    <name evidence="1" type="ORF">C2E15_16280</name>
</gene>
<dbReference type="EMBL" id="CP026377">
    <property type="protein sequence ID" value="AUX95520.1"/>
    <property type="molecule type" value="Genomic_DNA"/>
</dbReference>
<sequence>MQQQRWTPETGHSLAQSCTMADCSLPTQQETLGQIVEEILRAGQSVNRKAICSKLLAKLDGATGTEMEKHYHGLLALALGRE</sequence>